<reference evidence="1 2" key="1">
    <citation type="journal article" date="2014" name="Nat. Commun.">
        <title>Klebsormidium flaccidum genome reveals primary factors for plant terrestrial adaptation.</title>
        <authorList>
            <person name="Hori K."/>
            <person name="Maruyama F."/>
            <person name="Fujisawa T."/>
            <person name="Togashi T."/>
            <person name="Yamamoto N."/>
            <person name="Seo M."/>
            <person name="Sato S."/>
            <person name="Yamada T."/>
            <person name="Mori H."/>
            <person name="Tajima N."/>
            <person name="Moriyama T."/>
            <person name="Ikeuchi M."/>
            <person name="Watanabe M."/>
            <person name="Wada H."/>
            <person name="Kobayashi K."/>
            <person name="Saito M."/>
            <person name="Masuda T."/>
            <person name="Sasaki-Sekimoto Y."/>
            <person name="Mashiguchi K."/>
            <person name="Awai K."/>
            <person name="Shimojima M."/>
            <person name="Masuda S."/>
            <person name="Iwai M."/>
            <person name="Nobusawa T."/>
            <person name="Narise T."/>
            <person name="Kondo S."/>
            <person name="Saito H."/>
            <person name="Sato R."/>
            <person name="Murakawa M."/>
            <person name="Ihara Y."/>
            <person name="Oshima-Yamada Y."/>
            <person name="Ohtaka K."/>
            <person name="Satoh M."/>
            <person name="Sonobe K."/>
            <person name="Ishii M."/>
            <person name="Ohtani R."/>
            <person name="Kanamori-Sato M."/>
            <person name="Honoki R."/>
            <person name="Miyazaki D."/>
            <person name="Mochizuki H."/>
            <person name="Umetsu J."/>
            <person name="Higashi K."/>
            <person name="Shibata D."/>
            <person name="Kamiya Y."/>
            <person name="Sato N."/>
            <person name="Nakamura Y."/>
            <person name="Tabata S."/>
            <person name="Ida S."/>
            <person name="Kurokawa K."/>
            <person name="Ohta H."/>
        </authorList>
    </citation>
    <scope>NUCLEOTIDE SEQUENCE [LARGE SCALE GENOMIC DNA]</scope>
    <source>
        <strain evidence="1 2">NIES-2285</strain>
    </source>
</reference>
<organism evidence="1 2">
    <name type="scientific">Klebsormidium nitens</name>
    <name type="common">Green alga</name>
    <name type="synonym">Ulothrix nitens</name>
    <dbReference type="NCBI Taxonomy" id="105231"/>
    <lineage>
        <taxon>Eukaryota</taxon>
        <taxon>Viridiplantae</taxon>
        <taxon>Streptophyta</taxon>
        <taxon>Klebsormidiophyceae</taxon>
        <taxon>Klebsormidiales</taxon>
        <taxon>Klebsormidiaceae</taxon>
        <taxon>Klebsormidium</taxon>
    </lineage>
</organism>
<proteinExistence type="predicted"/>
<accession>A0A0U9HHU8</accession>
<evidence type="ECO:0000313" key="2">
    <source>
        <dbReference type="Proteomes" id="UP000054558"/>
    </source>
</evidence>
<keyword evidence="2" id="KW-1185">Reference proteome</keyword>
<protein>
    <recommendedName>
        <fullName evidence="3">F-box domain-containing protein</fullName>
    </recommendedName>
</protein>
<dbReference type="AlphaFoldDB" id="A0A0U9HHU8"/>
<dbReference type="Gene3D" id="3.80.10.10">
    <property type="entry name" value="Ribonuclease Inhibitor"/>
    <property type="match status" value="1"/>
</dbReference>
<name>A0A0U9HHU8_KLENI</name>
<sequence>MALQPDGDFFQSLPEAFLLEVFHRLRDAETVMLVRQCCRKARALARLVESLDLHSVVPGDRPECRMLRIAKLACNIKNLRLVVYNSDIDKPPLSIVFLLSLLEHLPKRAISDWVGPDLDCPPAGLTYLELSSAGTFVTFPDCVRILDKSRNLKYLRLQRCSHVHPNGEAANIAPLIASLQYLRVLELDDDPLVDALFALHNGYNIEGLSASLLPELRELVVRVQAIVRQPVDRLLRFLIRLRKLKSFVLRGKRWSSDQEPSWKETLGPLLAIQRTLPRIELRTDGPVYWPKFD</sequence>
<dbReference type="EMBL" id="DF236955">
    <property type="protein sequence ID" value="GAQ77957.1"/>
    <property type="molecule type" value="Genomic_DNA"/>
</dbReference>
<evidence type="ECO:0008006" key="3">
    <source>
        <dbReference type="Google" id="ProtNLM"/>
    </source>
</evidence>
<dbReference type="SUPFAM" id="SSF52047">
    <property type="entry name" value="RNI-like"/>
    <property type="match status" value="1"/>
</dbReference>
<dbReference type="InterPro" id="IPR032675">
    <property type="entry name" value="LRR_dom_sf"/>
</dbReference>
<evidence type="ECO:0000313" key="1">
    <source>
        <dbReference type="EMBL" id="GAQ77957.1"/>
    </source>
</evidence>
<gene>
    <name evidence="1" type="ORF">KFL_000060220</name>
</gene>
<dbReference type="Proteomes" id="UP000054558">
    <property type="component" value="Unassembled WGS sequence"/>
</dbReference>